<dbReference type="InterPro" id="IPR000825">
    <property type="entry name" value="SUF_FeS_clus_asmbl_SufBD_core"/>
</dbReference>
<dbReference type="NCBIfam" id="TIGR01980">
    <property type="entry name" value="sufB"/>
    <property type="match status" value="1"/>
</dbReference>
<dbReference type="Pfam" id="PF01458">
    <property type="entry name" value="SUFBD_core"/>
    <property type="match status" value="1"/>
</dbReference>
<reference evidence="4 5" key="1">
    <citation type="journal article" date="2016" name="Nat. Commun.">
        <title>Thousands of microbial genomes shed light on interconnected biogeochemical processes in an aquifer system.</title>
        <authorList>
            <person name="Anantharaman K."/>
            <person name="Brown C.T."/>
            <person name="Hug L.A."/>
            <person name="Sharon I."/>
            <person name="Castelle C.J."/>
            <person name="Probst A.J."/>
            <person name="Thomas B.C."/>
            <person name="Singh A."/>
            <person name="Wilkins M.J."/>
            <person name="Karaoz U."/>
            <person name="Brodie E.L."/>
            <person name="Williams K.H."/>
            <person name="Hubbard S.S."/>
            <person name="Banfield J.F."/>
        </authorList>
    </citation>
    <scope>NUCLEOTIDE SEQUENCE [LARGE SCALE GENOMIC DNA]</scope>
</reference>
<dbReference type="AlphaFoldDB" id="A0A1F5IU08"/>
<protein>
    <submittedName>
        <fullName evidence="4">Fe-S cluster assembly protein SufB</fullName>
    </submittedName>
</protein>
<evidence type="ECO:0000313" key="4">
    <source>
        <dbReference type="EMBL" id="OGE19800.1"/>
    </source>
</evidence>
<sequence>MSKFSGLNQQTVKDISSYKKEPEWMRKFRLQALEHFEKKLMPTFGGDLTGLDLNKIHYFVKSTDGIKHTWEDVPEEIKRTYDKLGIPKLEQKFLAGVKAQWDSEMVYGSLLKDLEEQGVVFLSMDEGLQKYPDLVKQYFGTIIPIDNNKFASLNSAVWSGGSFIYVPPKVSISLPLQAYFRINAKNIGQFERTLIIADEGSFIHYIEGCSSPVYTTDSLHAGVVEIIVKKGARVRYTTVQNWSKNVYNLVTKRAWVGEDAIMEWVDFNSGSKLTMKYPSAILAGKGAKVNMLALAIAGAGQRQDCGGKAIHLASDTSSTITSKSISHHGGATSYRGLVKIGSGVSRIRSKTVCQALILDNESKSETYPAISAIGPNCEISHEATVSKISEEQIFYLQSRGITEAGAQALIVNGFIKPLVKELPFEYAIELNQLIRLEMEGGI</sequence>
<dbReference type="EMBL" id="MFCR01000001">
    <property type="protein sequence ID" value="OGE19800.1"/>
    <property type="molecule type" value="Genomic_DNA"/>
</dbReference>
<comment type="caution">
    <text evidence="4">The sequence shown here is derived from an EMBL/GenBank/DDBJ whole genome shotgun (WGS) entry which is preliminary data.</text>
</comment>
<dbReference type="InterPro" id="IPR010231">
    <property type="entry name" value="SUF_FeS_clus_asmbl_SufB"/>
</dbReference>
<feature type="domain" description="SUF system FeS cluster assembly SufBD core" evidence="2">
    <location>
        <begin position="180"/>
        <end position="414"/>
    </location>
</feature>
<evidence type="ECO:0000313" key="5">
    <source>
        <dbReference type="Proteomes" id="UP000176336"/>
    </source>
</evidence>
<dbReference type="GO" id="GO:0016226">
    <property type="term" value="P:iron-sulfur cluster assembly"/>
    <property type="evidence" value="ECO:0007669"/>
    <property type="project" value="InterPro"/>
</dbReference>
<dbReference type="InterPro" id="IPR045595">
    <property type="entry name" value="SufBD_N"/>
</dbReference>
<dbReference type="PANTHER" id="PTHR30508">
    <property type="entry name" value="FES CLUSTER ASSEMBLY PROTEIN SUF"/>
    <property type="match status" value="1"/>
</dbReference>
<dbReference type="InterPro" id="IPR037284">
    <property type="entry name" value="SUF_FeS_clus_asmbl_SufBD_sf"/>
</dbReference>
<evidence type="ECO:0000256" key="1">
    <source>
        <dbReference type="ARBA" id="ARBA00043967"/>
    </source>
</evidence>
<dbReference type="Pfam" id="PF19295">
    <property type="entry name" value="SufBD_N"/>
    <property type="match status" value="1"/>
</dbReference>
<organism evidence="4 5">
    <name type="scientific">Candidatus Daviesbacteria bacterium RIFCSPHIGHO2_01_FULL_41_23</name>
    <dbReference type="NCBI Taxonomy" id="1797764"/>
    <lineage>
        <taxon>Bacteria</taxon>
        <taxon>Candidatus Daviesiibacteriota</taxon>
    </lineage>
</organism>
<dbReference type="InterPro" id="IPR055346">
    <property type="entry name" value="Fe-S_cluster_assembly_SufBD"/>
</dbReference>
<gene>
    <name evidence="4" type="ORF">A2871_02340</name>
</gene>
<dbReference type="SUPFAM" id="SSF101960">
    <property type="entry name" value="Stabilizer of iron transporter SufD"/>
    <property type="match status" value="1"/>
</dbReference>
<dbReference type="Proteomes" id="UP000176336">
    <property type="component" value="Unassembled WGS sequence"/>
</dbReference>
<accession>A0A1F5IU08</accession>
<evidence type="ECO:0000259" key="2">
    <source>
        <dbReference type="Pfam" id="PF01458"/>
    </source>
</evidence>
<evidence type="ECO:0000259" key="3">
    <source>
        <dbReference type="Pfam" id="PF19295"/>
    </source>
</evidence>
<name>A0A1F5IU08_9BACT</name>
<proteinExistence type="inferred from homology"/>
<comment type="similarity">
    <text evidence="1">Belongs to the iron-sulfur cluster assembly SufBD family.</text>
</comment>
<dbReference type="PANTHER" id="PTHR30508:SF1">
    <property type="entry name" value="UPF0051 PROTEIN ABCI8, CHLOROPLASTIC-RELATED"/>
    <property type="match status" value="1"/>
</dbReference>
<feature type="domain" description="SUF system FeS cluster assembly SufBD N-terminal" evidence="3">
    <location>
        <begin position="19"/>
        <end position="177"/>
    </location>
</feature>